<dbReference type="GO" id="GO:0006952">
    <property type="term" value="P:defense response"/>
    <property type="evidence" value="ECO:0007669"/>
    <property type="project" value="UniProtKB-KW"/>
</dbReference>
<dbReference type="Proteomes" id="UP000215914">
    <property type="component" value="Unassembled WGS sequence"/>
</dbReference>
<dbReference type="Pfam" id="PF03094">
    <property type="entry name" value="Mlo"/>
    <property type="match status" value="1"/>
</dbReference>
<gene>
    <name evidence="8" type="ORF">HanXRQr2_Chr13g0605351</name>
</gene>
<dbReference type="InterPro" id="IPR004326">
    <property type="entry name" value="Mlo"/>
</dbReference>
<evidence type="ECO:0000256" key="4">
    <source>
        <dbReference type="ARBA" id="ARBA00022821"/>
    </source>
</evidence>
<comment type="similarity">
    <text evidence="2">Belongs to the MLO family.</text>
</comment>
<comment type="subcellular location">
    <subcellularLocation>
        <location evidence="1">Membrane</location>
        <topology evidence="1">Multi-pass membrane protein</topology>
    </subcellularLocation>
</comment>
<reference evidence="8" key="1">
    <citation type="journal article" date="2017" name="Nature">
        <title>The sunflower genome provides insights into oil metabolism, flowering and Asterid evolution.</title>
        <authorList>
            <person name="Badouin H."/>
            <person name="Gouzy J."/>
            <person name="Grassa C.J."/>
            <person name="Murat F."/>
            <person name="Staton S.E."/>
            <person name="Cottret L."/>
            <person name="Lelandais-Briere C."/>
            <person name="Owens G.L."/>
            <person name="Carrere S."/>
            <person name="Mayjonade B."/>
            <person name="Legrand L."/>
            <person name="Gill N."/>
            <person name="Kane N.C."/>
            <person name="Bowers J.E."/>
            <person name="Hubner S."/>
            <person name="Bellec A."/>
            <person name="Berard A."/>
            <person name="Berges H."/>
            <person name="Blanchet N."/>
            <person name="Boniface M.C."/>
            <person name="Brunel D."/>
            <person name="Catrice O."/>
            <person name="Chaidir N."/>
            <person name="Claudel C."/>
            <person name="Donnadieu C."/>
            <person name="Faraut T."/>
            <person name="Fievet G."/>
            <person name="Helmstetter N."/>
            <person name="King M."/>
            <person name="Knapp S.J."/>
            <person name="Lai Z."/>
            <person name="Le Paslier M.C."/>
            <person name="Lippi Y."/>
            <person name="Lorenzon L."/>
            <person name="Mandel J.R."/>
            <person name="Marage G."/>
            <person name="Marchand G."/>
            <person name="Marquand E."/>
            <person name="Bret-Mestries E."/>
            <person name="Morien E."/>
            <person name="Nambeesan S."/>
            <person name="Nguyen T."/>
            <person name="Pegot-Espagnet P."/>
            <person name="Pouilly N."/>
            <person name="Raftis F."/>
            <person name="Sallet E."/>
            <person name="Schiex T."/>
            <person name="Thomas J."/>
            <person name="Vandecasteele C."/>
            <person name="Vares D."/>
            <person name="Vear F."/>
            <person name="Vautrin S."/>
            <person name="Crespi M."/>
            <person name="Mangin B."/>
            <person name="Burke J.M."/>
            <person name="Salse J."/>
            <person name="Munos S."/>
            <person name="Vincourt P."/>
            <person name="Rieseberg L.H."/>
            <person name="Langlade N.B."/>
        </authorList>
    </citation>
    <scope>NUCLEOTIDE SEQUENCE</scope>
    <source>
        <tissue evidence="8">Leaves</tissue>
    </source>
</reference>
<keyword evidence="7" id="KW-0568">Pathogenesis-related protein</keyword>
<comment type="caution">
    <text evidence="8">The sequence shown here is derived from an EMBL/GenBank/DDBJ whole genome shotgun (WGS) entry which is preliminary data.</text>
</comment>
<keyword evidence="3" id="KW-0812">Transmembrane</keyword>
<reference evidence="8" key="2">
    <citation type="submission" date="2020-06" db="EMBL/GenBank/DDBJ databases">
        <title>Helianthus annuus Genome sequencing and assembly Release 2.</title>
        <authorList>
            <person name="Gouzy J."/>
            <person name="Langlade N."/>
            <person name="Munos S."/>
        </authorList>
    </citation>
    <scope>NUCLEOTIDE SEQUENCE</scope>
    <source>
        <tissue evidence="8">Leaves</tissue>
    </source>
</reference>
<proteinExistence type="inferred from homology"/>
<keyword evidence="6" id="KW-0472">Membrane</keyword>
<organism evidence="8 9">
    <name type="scientific">Helianthus annuus</name>
    <name type="common">Common sunflower</name>
    <dbReference type="NCBI Taxonomy" id="4232"/>
    <lineage>
        <taxon>Eukaryota</taxon>
        <taxon>Viridiplantae</taxon>
        <taxon>Streptophyta</taxon>
        <taxon>Embryophyta</taxon>
        <taxon>Tracheophyta</taxon>
        <taxon>Spermatophyta</taxon>
        <taxon>Magnoliopsida</taxon>
        <taxon>eudicotyledons</taxon>
        <taxon>Gunneridae</taxon>
        <taxon>Pentapetalae</taxon>
        <taxon>asterids</taxon>
        <taxon>campanulids</taxon>
        <taxon>Asterales</taxon>
        <taxon>Asteraceae</taxon>
        <taxon>Asteroideae</taxon>
        <taxon>Heliantheae alliance</taxon>
        <taxon>Heliantheae</taxon>
        <taxon>Helianthus</taxon>
    </lineage>
</organism>
<dbReference type="GO" id="GO:0016020">
    <property type="term" value="C:membrane"/>
    <property type="evidence" value="ECO:0007669"/>
    <property type="project" value="UniProtKB-SubCell"/>
</dbReference>
<keyword evidence="5" id="KW-1133">Transmembrane helix</keyword>
<dbReference type="Gramene" id="mRNA:HanXRQr2_Chr13g0605351">
    <property type="protein sequence ID" value="mRNA:HanXRQr2_Chr13g0605351"/>
    <property type="gene ID" value="HanXRQr2_Chr13g0605351"/>
</dbReference>
<keyword evidence="4" id="KW-0611">Plant defense</keyword>
<dbReference type="AlphaFoldDB" id="A0A9K3EMX2"/>
<sequence length="76" mass="8689">MYALDTQMGTNYKAELIPQRTRDAIHGWGKEARRRRKRLVIYGDDSTFHTDTSTMVHLLCKWVITKGLGFLTSSSG</sequence>
<evidence type="ECO:0000313" key="9">
    <source>
        <dbReference type="Proteomes" id="UP000215914"/>
    </source>
</evidence>
<accession>A0A9K3EMX2</accession>
<dbReference type="EMBL" id="MNCJ02000328">
    <property type="protein sequence ID" value="KAF5774844.1"/>
    <property type="molecule type" value="Genomic_DNA"/>
</dbReference>
<evidence type="ECO:0000313" key="8">
    <source>
        <dbReference type="EMBL" id="KAF5774844.1"/>
    </source>
</evidence>
<evidence type="ECO:0000256" key="6">
    <source>
        <dbReference type="ARBA" id="ARBA00023136"/>
    </source>
</evidence>
<protein>
    <submittedName>
        <fullName evidence="8">Uncharacterized protein</fullName>
    </submittedName>
</protein>
<keyword evidence="9" id="KW-1185">Reference proteome</keyword>
<evidence type="ECO:0000256" key="5">
    <source>
        <dbReference type="ARBA" id="ARBA00022989"/>
    </source>
</evidence>
<evidence type="ECO:0000256" key="2">
    <source>
        <dbReference type="ARBA" id="ARBA00006574"/>
    </source>
</evidence>
<evidence type="ECO:0000256" key="1">
    <source>
        <dbReference type="ARBA" id="ARBA00004141"/>
    </source>
</evidence>
<evidence type="ECO:0000256" key="7">
    <source>
        <dbReference type="ARBA" id="ARBA00023265"/>
    </source>
</evidence>
<evidence type="ECO:0000256" key="3">
    <source>
        <dbReference type="ARBA" id="ARBA00022692"/>
    </source>
</evidence>
<name>A0A9K3EMX2_HELAN</name>